<dbReference type="Proteomes" id="UP000580250">
    <property type="component" value="Unassembled WGS sequence"/>
</dbReference>
<reference evidence="2 3" key="1">
    <citation type="submission" date="2020-08" db="EMBL/GenBank/DDBJ databases">
        <authorList>
            <person name="Koutsovoulos G."/>
            <person name="Danchin GJ E."/>
        </authorList>
    </citation>
    <scope>NUCLEOTIDE SEQUENCE [LARGE SCALE GENOMIC DNA]</scope>
</reference>
<feature type="transmembrane region" description="Helical" evidence="1">
    <location>
        <begin position="171"/>
        <end position="192"/>
    </location>
</feature>
<dbReference type="SUPFAM" id="SSF81321">
    <property type="entry name" value="Family A G protein-coupled receptor-like"/>
    <property type="match status" value="1"/>
</dbReference>
<name>A0A6V7UQW2_MELEN</name>
<protein>
    <submittedName>
        <fullName evidence="2">Uncharacterized protein</fullName>
    </submittedName>
</protein>
<organism evidence="2 3">
    <name type="scientific">Meloidogyne enterolobii</name>
    <name type="common">Root-knot nematode worm</name>
    <name type="synonym">Meloidogyne mayaguensis</name>
    <dbReference type="NCBI Taxonomy" id="390850"/>
    <lineage>
        <taxon>Eukaryota</taxon>
        <taxon>Metazoa</taxon>
        <taxon>Ecdysozoa</taxon>
        <taxon>Nematoda</taxon>
        <taxon>Chromadorea</taxon>
        <taxon>Rhabditida</taxon>
        <taxon>Tylenchina</taxon>
        <taxon>Tylenchomorpha</taxon>
        <taxon>Tylenchoidea</taxon>
        <taxon>Meloidogynidae</taxon>
        <taxon>Meloidogyninae</taxon>
        <taxon>Meloidogyne</taxon>
    </lineage>
</organism>
<comment type="caution">
    <text evidence="2">The sequence shown here is derived from an EMBL/GenBank/DDBJ whole genome shotgun (WGS) entry which is preliminary data.</text>
</comment>
<evidence type="ECO:0000256" key="1">
    <source>
        <dbReference type="SAM" id="Phobius"/>
    </source>
</evidence>
<sequence>MLLIFQQACLAANRLIVVIKTYRLSSVEYSESKTEKFLFNSLIVASWMLALLYVCAASNGNSGFVYDRSTLAFNEYEDIEERKLMKRFDVRGVIVLLPMPITTLAIYGVVAGLLIKMRSENNKNSVLRTSLLKPEEYRLLVQSIFMFFILNVTLLTWFLKSWIEQTSDYKIFKPLWMLTFTCICGLNPVIYLCMSR</sequence>
<evidence type="ECO:0000313" key="2">
    <source>
        <dbReference type="EMBL" id="CAD2163516.1"/>
    </source>
</evidence>
<accession>A0A6V7UQW2</accession>
<keyword evidence="1" id="KW-1133">Transmembrane helix</keyword>
<evidence type="ECO:0000313" key="3">
    <source>
        <dbReference type="Proteomes" id="UP000580250"/>
    </source>
</evidence>
<dbReference type="Gene3D" id="1.20.1070.10">
    <property type="entry name" value="Rhodopsin 7-helix transmembrane proteins"/>
    <property type="match status" value="1"/>
</dbReference>
<feature type="transmembrane region" description="Helical" evidence="1">
    <location>
        <begin position="38"/>
        <end position="56"/>
    </location>
</feature>
<feature type="transmembrane region" description="Helical" evidence="1">
    <location>
        <begin position="92"/>
        <end position="117"/>
    </location>
</feature>
<feature type="transmembrane region" description="Helical" evidence="1">
    <location>
        <begin position="137"/>
        <end position="159"/>
    </location>
</feature>
<dbReference type="EMBL" id="CAJEWN010000098">
    <property type="protein sequence ID" value="CAD2163516.1"/>
    <property type="molecule type" value="Genomic_DNA"/>
</dbReference>
<proteinExistence type="predicted"/>
<keyword evidence="1" id="KW-0812">Transmembrane</keyword>
<dbReference type="AlphaFoldDB" id="A0A6V7UQW2"/>
<gene>
    <name evidence="2" type="ORF">MENT_LOCUS16044</name>
</gene>
<keyword evidence="1" id="KW-0472">Membrane</keyword>
<dbReference type="OrthoDB" id="5818017at2759"/>